<dbReference type="Proteomes" id="UP000276133">
    <property type="component" value="Unassembled WGS sequence"/>
</dbReference>
<dbReference type="AlphaFoldDB" id="A0A3M7QQV2"/>
<dbReference type="OrthoDB" id="5584001at2759"/>
<name>A0A3M7QQV2_BRAPC</name>
<proteinExistence type="predicted"/>
<evidence type="ECO:0000256" key="1">
    <source>
        <dbReference type="SAM" id="MobiDB-lite"/>
    </source>
</evidence>
<dbReference type="GO" id="GO:0030424">
    <property type="term" value="C:axon"/>
    <property type="evidence" value="ECO:0007669"/>
    <property type="project" value="TreeGrafter"/>
</dbReference>
<dbReference type="STRING" id="10195.A0A3M7QQV2"/>
<gene>
    <name evidence="3" type="ORF">BpHYR1_016283</name>
</gene>
<dbReference type="GO" id="GO:0055080">
    <property type="term" value="P:monoatomic cation homeostasis"/>
    <property type="evidence" value="ECO:0007669"/>
    <property type="project" value="TreeGrafter"/>
</dbReference>
<dbReference type="PANTHER" id="PTHR31781">
    <property type="entry name" value="UNC80"/>
    <property type="match status" value="1"/>
</dbReference>
<evidence type="ECO:0000313" key="4">
    <source>
        <dbReference type="Proteomes" id="UP000276133"/>
    </source>
</evidence>
<feature type="region of interest" description="Disordered" evidence="1">
    <location>
        <begin position="152"/>
        <end position="190"/>
    </location>
</feature>
<feature type="compositionally biased region" description="Basic residues" evidence="1">
    <location>
        <begin position="163"/>
        <end position="179"/>
    </location>
</feature>
<dbReference type="PANTHER" id="PTHR31781:SF1">
    <property type="entry name" value="PROTEIN UNC-80 HOMOLOG"/>
    <property type="match status" value="1"/>
</dbReference>
<feature type="region of interest" description="Disordered" evidence="1">
    <location>
        <begin position="365"/>
        <end position="392"/>
    </location>
</feature>
<comment type="caution">
    <text evidence="3">The sequence shown here is derived from an EMBL/GenBank/DDBJ whole genome shotgun (WGS) entry which is preliminary data.</text>
</comment>
<sequence length="732" mass="83692">MPKKINNIYSLRHDVLSGTNFTNSSMRFSSKDNRNTREQRVNLGSVFSNESSQHSIAKEPKAELSAKVASNDNISGTVCHENDLFSEGSKHISFNLRKDTNENKSLSSSVNRIGSATMMNEQAEVNDANRLSGGAVISKTGTATSQENIKSASVTHIGSQKRNSVKRRPSLKYRDRSHRMNTSSSFVSRKLSHCNSQSDDKQDLEHSFHLNPNSNNAAIEESVLIIAEENSLPSHSGAVHFSGVQGHAQHNNEPNFECEVDEADFNRCFPWIKIVVKLFSLINFNCAHFQSNHSVHHSAHQSANSQIQIKTRRNLTESCHKDCYLRLFKNGHSLIEAVLRLYETSTNLSMFQKYKKQTDLTKSNRMHTINKSNSKQKDNFSPAATTRKNSQSSFNSQKMFFINNILKKNHINKTSINSQILNQSIVNNHGANVTQTNQNNMPFYETLRTKLERNKDKIPTCDYIYNQVHFLNHIPLQLLCKSLLVMSDDLFVDVICFSWNLLLNSDQEISSSAAVLFLIGSIKQPNYVEDLMRANLRSKHVETRFRAILKFEVLWKFRYHVWPRLEANANTWLKISPPCIEFVLPSPPIGISSNQPVDPPWMPKAKTKVEEVTINQGEVKAVVTASKSRKKHQQEILHKALEADKMNKRMAREMFNFTDLNYLQHASFEPFMHQSKEESEEDMHNEEHDIPAQFIPANLNMRKQSVMVFKRLQQRNSVIWNRKSLLNEGSFV</sequence>
<dbReference type="Pfam" id="PF19424">
    <property type="entry name" value="UNC80"/>
    <property type="match status" value="1"/>
</dbReference>
<keyword evidence="4" id="KW-1185">Reference proteome</keyword>
<feature type="compositionally biased region" description="Polar residues" evidence="1">
    <location>
        <begin position="382"/>
        <end position="392"/>
    </location>
</feature>
<evidence type="ECO:0000313" key="3">
    <source>
        <dbReference type="EMBL" id="RNA13663.1"/>
    </source>
</evidence>
<evidence type="ECO:0000259" key="2">
    <source>
        <dbReference type="Pfam" id="PF19424"/>
    </source>
</evidence>
<dbReference type="GO" id="GO:0005261">
    <property type="term" value="F:monoatomic cation channel activity"/>
    <property type="evidence" value="ECO:0007669"/>
    <property type="project" value="TreeGrafter"/>
</dbReference>
<reference evidence="3 4" key="1">
    <citation type="journal article" date="2018" name="Sci. Rep.">
        <title>Genomic signatures of local adaptation to the degree of environmental predictability in rotifers.</title>
        <authorList>
            <person name="Franch-Gras L."/>
            <person name="Hahn C."/>
            <person name="Garcia-Roger E.M."/>
            <person name="Carmona M.J."/>
            <person name="Serra M."/>
            <person name="Gomez A."/>
        </authorList>
    </citation>
    <scope>NUCLEOTIDE SEQUENCE [LARGE SCALE GENOMIC DNA]</scope>
    <source>
        <strain evidence="3">HYR1</strain>
    </source>
</reference>
<dbReference type="GO" id="GO:0034703">
    <property type="term" value="C:cation channel complex"/>
    <property type="evidence" value="ECO:0007669"/>
    <property type="project" value="TreeGrafter"/>
</dbReference>
<dbReference type="InterPro" id="IPR045852">
    <property type="entry name" value="UNC80_central"/>
</dbReference>
<feature type="compositionally biased region" description="Polar residues" evidence="1">
    <location>
        <begin position="180"/>
        <end position="190"/>
    </location>
</feature>
<feature type="domain" description="Protein UNC80 central region" evidence="2">
    <location>
        <begin position="317"/>
        <end position="681"/>
    </location>
</feature>
<protein>
    <recommendedName>
        <fullName evidence="2">Protein UNC80 central region domain-containing protein</fullName>
    </recommendedName>
</protein>
<organism evidence="3 4">
    <name type="scientific">Brachionus plicatilis</name>
    <name type="common">Marine rotifer</name>
    <name type="synonym">Brachionus muelleri</name>
    <dbReference type="NCBI Taxonomy" id="10195"/>
    <lineage>
        <taxon>Eukaryota</taxon>
        <taxon>Metazoa</taxon>
        <taxon>Spiralia</taxon>
        <taxon>Gnathifera</taxon>
        <taxon>Rotifera</taxon>
        <taxon>Eurotatoria</taxon>
        <taxon>Monogononta</taxon>
        <taxon>Pseudotrocha</taxon>
        <taxon>Ploima</taxon>
        <taxon>Brachionidae</taxon>
        <taxon>Brachionus</taxon>
    </lineage>
</organism>
<accession>A0A3M7QQV2</accession>
<feature type="compositionally biased region" description="Polar residues" evidence="1">
    <location>
        <begin position="152"/>
        <end position="162"/>
    </location>
</feature>
<dbReference type="EMBL" id="REGN01005347">
    <property type="protein sequence ID" value="RNA13663.1"/>
    <property type="molecule type" value="Genomic_DNA"/>
</dbReference>